<evidence type="ECO:0000256" key="1">
    <source>
        <dbReference type="SAM" id="MobiDB-lite"/>
    </source>
</evidence>
<evidence type="ECO:0000313" key="3">
    <source>
        <dbReference type="EMBL" id="CAI9117171.1"/>
    </source>
</evidence>
<dbReference type="AlphaFoldDB" id="A0AAV1EBS6"/>
<dbReference type="InterPro" id="IPR027124">
    <property type="entry name" value="Swc5/CFDP1/2"/>
</dbReference>
<evidence type="ECO:0000313" key="4">
    <source>
        <dbReference type="Proteomes" id="UP001161247"/>
    </source>
</evidence>
<dbReference type="PANTHER" id="PTHR48407">
    <property type="entry name" value="CRANIOFACIAL DEVELOPMENT PROTEIN 1"/>
    <property type="match status" value="1"/>
</dbReference>
<gene>
    <name evidence="3" type="ORF">OLC1_LOCUS23271</name>
</gene>
<reference evidence="3" key="1">
    <citation type="submission" date="2023-03" db="EMBL/GenBank/DDBJ databases">
        <authorList>
            <person name="Julca I."/>
        </authorList>
    </citation>
    <scope>NUCLEOTIDE SEQUENCE</scope>
</reference>
<dbReference type="EMBL" id="OX459125">
    <property type="protein sequence ID" value="CAI9117171.1"/>
    <property type="molecule type" value="Genomic_DNA"/>
</dbReference>
<dbReference type="Proteomes" id="UP001161247">
    <property type="component" value="Chromosome 8"/>
</dbReference>
<dbReference type="PANTHER" id="PTHR48407:SF1">
    <property type="entry name" value="CRANIOFACIAL DEVELOPMENT PROTEIN 1"/>
    <property type="match status" value="1"/>
</dbReference>
<name>A0AAV1EBS6_OLDCO</name>
<evidence type="ECO:0000259" key="2">
    <source>
        <dbReference type="PROSITE" id="PS51279"/>
    </source>
</evidence>
<accession>A0AAV1EBS6</accession>
<feature type="region of interest" description="Disordered" evidence="1">
    <location>
        <begin position="1"/>
        <end position="23"/>
    </location>
</feature>
<keyword evidence="4" id="KW-1185">Reference proteome</keyword>
<dbReference type="InterPro" id="IPR011421">
    <property type="entry name" value="BCNT-C"/>
</dbReference>
<feature type="domain" description="BCNT-C" evidence="2">
    <location>
        <begin position="161"/>
        <end position="242"/>
    </location>
</feature>
<dbReference type="PROSITE" id="PS51279">
    <property type="entry name" value="BCNT_C"/>
    <property type="match status" value="1"/>
</dbReference>
<sequence>MEANQEFTPVPPPPSQPETEEIERKARVEAVWQQMNKGISTKNLQSILKKQNAATNKTSQKPSSHNWMTALRLGPKKTLPIEAGITADKCTAPATGNKPGNGTSDDAKKLAAAALQAVKDAAAAATGHGKVEVTEVRDFAGEEVEVKKLVDANSDKGKASVGPVSAVDAVLEQIRKKPKLSVLDKTKKDWGEYKDENKGVEEELETYKKSSNQYLDKVSFLQRADYREFERERDARLAMQSKRKQDMREDGI</sequence>
<organism evidence="3 4">
    <name type="scientific">Oldenlandia corymbosa var. corymbosa</name>
    <dbReference type="NCBI Taxonomy" id="529605"/>
    <lineage>
        <taxon>Eukaryota</taxon>
        <taxon>Viridiplantae</taxon>
        <taxon>Streptophyta</taxon>
        <taxon>Embryophyta</taxon>
        <taxon>Tracheophyta</taxon>
        <taxon>Spermatophyta</taxon>
        <taxon>Magnoliopsida</taxon>
        <taxon>eudicotyledons</taxon>
        <taxon>Gunneridae</taxon>
        <taxon>Pentapetalae</taxon>
        <taxon>asterids</taxon>
        <taxon>lamiids</taxon>
        <taxon>Gentianales</taxon>
        <taxon>Rubiaceae</taxon>
        <taxon>Rubioideae</taxon>
        <taxon>Spermacoceae</taxon>
        <taxon>Hedyotis-Oldenlandia complex</taxon>
        <taxon>Oldenlandia</taxon>
    </lineage>
</organism>
<dbReference type="Pfam" id="PF07572">
    <property type="entry name" value="BCNT"/>
    <property type="match status" value="1"/>
</dbReference>
<proteinExistence type="predicted"/>
<protein>
    <submittedName>
        <fullName evidence="3">OLC1v1018518C1</fullName>
    </submittedName>
</protein>